<keyword evidence="7" id="KW-1185">Reference proteome</keyword>
<name>G4QM01_GLANF</name>
<evidence type="ECO:0000256" key="1">
    <source>
        <dbReference type="ARBA" id="ARBA00001946"/>
    </source>
</evidence>
<dbReference type="STRING" id="1085623.GNIT_2475"/>
<dbReference type="InterPro" id="IPR043128">
    <property type="entry name" value="Rev_trsase/Diguanyl_cyclase"/>
</dbReference>
<dbReference type="InterPro" id="IPR029787">
    <property type="entry name" value="Nucleotide_cyclase"/>
</dbReference>
<dbReference type="SMART" id="SM00267">
    <property type="entry name" value="GGDEF"/>
    <property type="match status" value="1"/>
</dbReference>
<dbReference type="PROSITE" id="PS50887">
    <property type="entry name" value="GGDEF"/>
    <property type="match status" value="1"/>
</dbReference>
<dbReference type="AlphaFoldDB" id="G4QM01"/>
<dbReference type="Proteomes" id="UP000009282">
    <property type="component" value="Chromosome"/>
</dbReference>
<proteinExistence type="predicted"/>
<comment type="cofactor">
    <cofactor evidence="1">
        <name>Mg(2+)</name>
        <dbReference type="ChEBI" id="CHEBI:18420"/>
    </cofactor>
</comment>
<dbReference type="FunFam" id="3.30.70.270:FF:000001">
    <property type="entry name" value="Diguanylate cyclase domain protein"/>
    <property type="match status" value="1"/>
</dbReference>
<feature type="domain" description="GGDEF" evidence="5">
    <location>
        <begin position="372"/>
        <end position="504"/>
    </location>
</feature>
<dbReference type="KEGG" id="gni:GNIT_2475"/>
<dbReference type="PANTHER" id="PTHR45138">
    <property type="entry name" value="REGULATORY COMPONENTS OF SENSORY TRANSDUCTION SYSTEM"/>
    <property type="match status" value="1"/>
</dbReference>
<dbReference type="InterPro" id="IPR050469">
    <property type="entry name" value="Diguanylate_Cyclase"/>
</dbReference>
<dbReference type="GO" id="GO:0005886">
    <property type="term" value="C:plasma membrane"/>
    <property type="evidence" value="ECO:0007669"/>
    <property type="project" value="TreeGrafter"/>
</dbReference>
<evidence type="ECO:0000256" key="2">
    <source>
        <dbReference type="ARBA" id="ARBA00012528"/>
    </source>
</evidence>
<dbReference type="EC" id="2.7.7.65" evidence="2"/>
<protein>
    <recommendedName>
        <fullName evidence="2">diguanylate cyclase</fullName>
        <ecNumber evidence="2">2.7.7.65</ecNumber>
    </recommendedName>
</protein>
<dbReference type="RefSeq" id="WP_014109445.1">
    <property type="nucleotide sequence ID" value="NC_016041.1"/>
</dbReference>
<dbReference type="InterPro" id="IPR048516">
    <property type="entry name" value="DGCcoil"/>
</dbReference>
<evidence type="ECO:0000256" key="4">
    <source>
        <dbReference type="SAM" id="Coils"/>
    </source>
</evidence>
<organism evidence="6 7">
    <name type="scientific">Glaciecola nitratireducens (strain JCM 12485 / KCTC 12276 / FR1064)</name>
    <dbReference type="NCBI Taxonomy" id="1085623"/>
    <lineage>
        <taxon>Bacteria</taxon>
        <taxon>Pseudomonadati</taxon>
        <taxon>Pseudomonadota</taxon>
        <taxon>Gammaproteobacteria</taxon>
        <taxon>Alteromonadales</taxon>
        <taxon>Alteromonadaceae</taxon>
        <taxon>Brumicola</taxon>
    </lineage>
</organism>
<dbReference type="Pfam" id="PF20975">
    <property type="entry name" value="DGCcoil"/>
    <property type="match status" value="1"/>
</dbReference>
<accession>G4QM01</accession>
<keyword evidence="4" id="KW-0175">Coiled coil</keyword>
<dbReference type="EMBL" id="CP003060">
    <property type="protein sequence ID" value="AEP30572.1"/>
    <property type="molecule type" value="Genomic_DNA"/>
</dbReference>
<sequence length="505" mass="57358">MTEVSPKKQLMVARQYLDKLSIFIVNMANFYQGANPTFDQELVMLKKQLSGKPDYDAATQITGKLNAVLTKDTKFFKQRNLDSVSHLQNALKKLSNIKNVSADVKTEVSEFLISLSPDKHAVVAPLAQFEKALLLYNKALQFETDSDKAKTQTPEQIALHNSITQELKELITPFYVGNKSDKNLQEIYRKLNIGLDHKELLECCLIMIRFVIRDVIKEATATSRLISNLHKSLTTINDDINTNIADSEKRFEERVQYNSEIKEHITEIESVVSDSQQLDELKEQAKQHLDKMQASLKASAAAEQKEQAATINMMKKMQERVVALEAEASTYKQKLFTQRVAALSDQLTKLPNRMAYEEKAQFEVQRAQKTGSPLCIAIVDIDHFKKINDSYGHSVGDKTLQVIAKHIRQYLPKEDFVARWGGEEFVMLLPNSSIQQAFDKVELVREKVSALPFKFKGQRVTVTLSCGLSQITQKITLEEAFEKADTLLYKAKDAGRNKTLFEDIE</sequence>
<dbReference type="CDD" id="cd01949">
    <property type="entry name" value="GGDEF"/>
    <property type="match status" value="1"/>
</dbReference>
<dbReference type="PANTHER" id="PTHR45138:SF9">
    <property type="entry name" value="DIGUANYLATE CYCLASE DGCM-RELATED"/>
    <property type="match status" value="1"/>
</dbReference>
<dbReference type="Pfam" id="PF00990">
    <property type="entry name" value="GGDEF"/>
    <property type="match status" value="1"/>
</dbReference>
<dbReference type="SUPFAM" id="SSF55073">
    <property type="entry name" value="Nucleotide cyclase"/>
    <property type="match status" value="1"/>
</dbReference>
<dbReference type="GO" id="GO:0043709">
    <property type="term" value="P:cell adhesion involved in single-species biofilm formation"/>
    <property type="evidence" value="ECO:0007669"/>
    <property type="project" value="TreeGrafter"/>
</dbReference>
<comment type="catalytic activity">
    <reaction evidence="3">
        <text>2 GTP = 3',3'-c-di-GMP + 2 diphosphate</text>
        <dbReference type="Rhea" id="RHEA:24898"/>
        <dbReference type="ChEBI" id="CHEBI:33019"/>
        <dbReference type="ChEBI" id="CHEBI:37565"/>
        <dbReference type="ChEBI" id="CHEBI:58805"/>
        <dbReference type="EC" id="2.7.7.65"/>
    </reaction>
</comment>
<evidence type="ECO:0000259" key="5">
    <source>
        <dbReference type="PROSITE" id="PS50887"/>
    </source>
</evidence>
<dbReference type="Gene3D" id="3.30.70.270">
    <property type="match status" value="1"/>
</dbReference>
<dbReference type="InterPro" id="IPR000160">
    <property type="entry name" value="GGDEF_dom"/>
</dbReference>
<dbReference type="OrthoDB" id="9813903at2"/>
<dbReference type="GO" id="GO:0052621">
    <property type="term" value="F:diguanylate cyclase activity"/>
    <property type="evidence" value="ECO:0007669"/>
    <property type="project" value="UniProtKB-EC"/>
</dbReference>
<evidence type="ECO:0000256" key="3">
    <source>
        <dbReference type="ARBA" id="ARBA00034247"/>
    </source>
</evidence>
<dbReference type="GO" id="GO:1902201">
    <property type="term" value="P:negative regulation of bacterial-type flagellum-dependent cell motility"/>
    <property type="evidence" value="ECO:0007669"/>
    <property type="project" value="TreeGrafter"/>
</dbReference>
<feature type="coiled-coil region" evidence="4">
    <location>
        <begin position="271"/>
        <end position="334"/>
    </location>
</feature>
<evidence type="ECO:0000313" key="7">
    <source>
        <dbReference type="Proteomes" id="UP000009282"/>
    </source>
</evidence>
<dbReference type="NCBIfam" id="TIGR00254">
    <property type="entry name" value="GGDEF"/>
    <property type="match status" value="1"/>
</dbReference>
<gene>
    <name evidence="6" type="ordered locus">GNIT_2475</name>
</gene>
<reference evidence="6 7" key="1">
    <citation type="journal article" date="2011" name="J. Bacteriol.">
        <title>Complete genome sequence of seawater bacterium Glaciecola nitratireducens FR1064T.</title>
        <authorList>
            <person name="Bian F."/>
            <person name="Qin Q.L."/>
            <person name="Xie B.B."/>
            <person name="Shu Y.L."/>
            <person name="Zhang X.Y."/>
            <person name="Yu Y."/>
            <person name="Chen B."/>
            <person name="Chen X.L."/>
            <person name="Zhou B.C."/>
            <person name="Zhang Y.Z."/>
        </authorList>
    </citation>
    <scope>NUCLEOTIDE SEQUENCE [LARGE SCALE GENOMIC DNA]</scope>
    <source>
        <strain evidence="7">JCM 12485 / KCTC 12276 / FR1064</strain>
    </source>
</reference>
<dbReference type="HOGENOM" id="CLU_025058_1_0_6"/>
<evidence type="ECO:0000313" key="6">
    <source>
        <dbReference type="EMBL" id="AEP30572.1"/>
    </source>
</evidence>
<dbReference type="eggNOG" id="COG3706">
    <property type="taxonomic scope" value="Bacteria"/>
</dbReference>